<gene>
    <name evidence="1" type="ORF">DLK05_17345</name>
</gene>
<organism evidence="1 2">
    <name type="scientific">Ancylomarina longa</name>
    <dbReference type="NCBI Taxonomy" id="2487017"/>
    <lineage>
        <taxon>Bacteria</taxon>
        <taxon>Pseudomonadati</taxon>
        <taxon>Bacteroidota</taxon>
        <taxon>Bacteroidia</taxon>
        <taxon>Marinilabiliales</taxon>
        <taxon>Marinifilaceae</taxon>
        <taxon>Ancylomarina</taxon>
    </lineage>
</organism>
<keyword evidence="2" id="KW-1185">Reference proteome</keyword>
<protein>
    <submittedName>
        <fullName evidence="1">Uncharacterized protein</fullName>
    </submittedName>
</protein>
<feature type="non-terminal residue" evidence="1">
    <location>
        <position position="116"/>
    </location>
</feature>
<proteinExistence type="predicted"/>
<evidence type="ECO:0000313" key="1">
    <source>
        <dbReference type="EMBL" id="RUT72638.1"/>
    </source>
</evidence>
<dbReference type="EMBL" id="RJJX01000201">
    <property type="protein sequence ID" value="RUT72638.1"/>
    <property type="molecule type" value="Genomic_DNA"/>
</dbReference>
<dbReference type="Proteomes" id="UP000282985">
    <property type="component" value="Unassembled WGS sequence"/>
</dbReference>
<accession>A0A434AE19</accession>
<evidence type="ECO:0000313" key="2">
    <source>
        <dbReference type="Proteomes" id="UP000282985"/>
    </source>
</evidence>
<dbReference type="AlphaFoldDB" id="A0A434AE19"/>
<reference evidence="1 2" key="1">
    <citation type="submission" date="2018-11" db="EMBL/GenBank/DDBJ databases">
        <title>Parancylomarina longa gen. nov., sp. nov., isolated from sediments of southern Okinawa.</title>
        <authorList>
            <person name="Fu T."/>
        </authorList>
    </citation>
    <scope>NUCLEOTIDE SEQUENCE [LARGE SCALE GENOMIC DNA]</scope>
    <source>
        <strain evidence="1 2">T3-2 S1-C</strain>
    </source>
</reference>
<sequence length="116" mass="13480">MFGANAQTKESKYGVDSVKTIMTASLYGEMVKQKNYKEALPSWRYIFNNAPKFQRSTYINGVKIMRGMYYATKDKKYVDTLMMVYDQRIKYFGTSRKYPTGWILGRKGGDLFAFGK</sequence>
<name>A0A434AE19_9BACT</name>
<comment type="caution">
    <text evidence="1">The sequence shown here is derived from an EMBL/GenBank/DDBJ whole genome shotgun (WGS) entry which is preliminary data.</text>
</comment>